<evidence type="ECO:0000313" key="1">
    <source>
        <dbReference type="EMBL" id="OLY79596.1"/>
    </source>
</evidence>
<evidence type="ECO:0000313" key="2">
    <source>
        <dbReference type="Proteomes" id="UP000187455"/>
    </source>
</evidence>
<comment type="caution">
    <text evidence="1">The sequence shown here is derived from an EMBL/GenBank/DDBJ whole genome shotgun (WGS) entry which is preliminary data.</text>
</comment>
<feature type="non-terminal residue" evidence="1">
    <location>
        <position position="100"/>
    </location>
</feature>
<accession>A0A1R0GRU1</accession>
<gene>
    <name evidence="1" type="ORF">AYI68_g6328</name>
</gene>
<name>A0A1R0GRU1_9FUNG</name>
<proteinExistence type="predicted"/>
<dbReference type="Proteomes" id="UP000187455">
    <property type="component" value="Unassembled WGS sequence"/>
</dbReference>
<keyword evidence="2" id="KW-1185">Reference proteome</keyword>
<protein>
    <submittedName>
        <fullName evidence="1">Uncharacterized protein</fullName>
    </submittedName>
</protein>
<dbReference type="AlphaFoldDB" id="A0A1R0GRU1"/>
<organism evidence="1 2">
    <name type="scientific">Smittium mucronatum</name>
    <dbReference type="NCBI Taxonomy" id="133383"/>
    <lineage>
        <taxon>Eukaryota</taxon>
        <taxon>Fungi</taxon>
        <taxon>Fungi incertae sedis</taxon>
        <taxon>Zoopagomycota</taxon>
        <taxon>Kickxellomycotina</taxon>
        <taxon>Harpellomycetes</taxon>
        <taxon>Harpellales</taxon>
        <taxon>Legeriomycetaceae</taxon>
        <taxon>Smittium</taxon>
    </lineage>
</organism>
<dbReference type="EMBL" id="LSSL01004255">
    <property type="protein sequence ID" value="OLY79596.1"/>
    <property type="molecule type" value="Genomic_DNA"/>
</dbReference>
<sequence length="100" mass="10782">MKIPYLIVAGWIGRSPFAFSRCPGGQVSGQDTAAEYSSSFLFYRFFGPPSTEDGFYLQSGSDPLHGGRLTNIGNQSDHFVDFGPDRLDSGFAHAKGLASV</sequence>
<reference evidence="1 2" key="1">
    <citation type="journal article" date="2016" name="Mol. Biol. Evol.">
        <title>Genome-Wide Survey of Gut Fungi (Harpellales) Reveals the First Horizontally Transferred Ubiquitin Gene from a Mosquito Host.</title>
        <authorList>
            <person name="Wang Y."/>
            <person name="White M.M."/>
            <person name="Kvist S."/>
            <person name="Moncalvo J.M."/>
        </authorList>
    </citation>
    <scope>NUCLEOTIDE SEQUENCE [LARGE SCALE GENOMIC DNA]</scope>
    <source>
        <strain evidence="1 2">ALG-7-W6</strain>
    </source>
</reference>